<reference evidence="2 3" key="1">
    <citation type="journal article" date="2018" name="IMA Fungus">
        <title>IMA Genome-F 10: Nine draft genome sequences of Claviceps purpurea s.lat., including C. arundinis, C. humidiphila, and C. cf. spartinae, pseudomolecules for the pitch canker pathogen Fusarium circinatum, draft genome of Davidsoniella eucalypti, Grosmannia galeiformis, Quambalaria eucalypti, and Teratosphaeria destructans.</title>
        <authorList>
            <person name="Wingfield B.D."/>
            <person name="Liu M."/>
            <person name="Nguyen H.D."/>
            <person name="Lane F.A."/>
            <person name="Morgan S.W."/>
            <person name="De Vos L."/>
            <person name="Wilken P.M."/>
            <person name="Duong T.A."/>
            <person name="Aylward J."/>
            <person name="Coetzee M.P."/>
            <person name="Dadej K."/>
            <person name="De Beer Z.W."/>
            <person name="Findlay W."/>
            <person name="Havenga M."/>
            <person name="Kolarik M."/>
            <person name="Menzies J.G."/>
            <person name="Naidoo K."/>
            <person name="Pochopski O."/>
            <person name="Shoukouhi P."/>
            <person name="Santana Q.C."/>
            <person name="Seifert K.A."/>
            <person name="Soal N."/>
            <person name="Steenkamp E.T."/>
            <person name="Tatham C.T."/>
            <person name="van der Nest M.A."/>
            <person name="Wingfield M.J."/>
        </authorList>
    </citation>
    <scope>NUCLEOTIDE SEQUENCE [LARGE SCALE GENOMIC DNA]</scope>
    <source>
        <strain evidence="2">CMW44962</strain>
    </source>
</reference>
<dbReference type="EMBL" id="RIBY02000735">
    <property type="protein sequence ID" value="KAH9838153.1"/>
    <property type="molecule type" value="Genomic_DNA"/>
</dbReference>
<sequence>MPNIGPSPFAKAIGIGIGILAIALYAIWSSISSYFSPAVITPQPTVTVTQTPPTSTIKVEEASNMTLFPSQGVGFVTQLISDRETGRALCSGKRICIAVLLHLDGLWFERGNMRAVLEEPVITRSEIETCWVGGSDGAANNKWK</sequence>
<evidence type="ECO:0000313" key="2">
    <source>
        <dbReference type="EMBL" id="KAH9838153.1"/>
    </source>
</evidence>
<dbReference type="AlphaFoldDB" id="A0A9W7SX88"/>
<gene>
    <name evidence="2" type="ORF">Tdes44962_MAKER08254</name>
</gene>
<evidence type="ECO:0000313" key="3">
    <source>
        <dbReference type="Proteomes" id="UP001138500"/>
    </source>
</evidence>
<keyword evidence="1" id="KW-0472">Membrane</keyword>
<reference evidence="2 3" key="2">
    <citation type="journal article" date="2021" name="Curr. Genet.">
        <title>Genetic response to nitrogen starvation in the aggressive Eucalyptus foliar pathogen Teratosphaeria destructans.</title>
        <authorList>
            <person name="Havenga M."/>
            <person name="Wingfield B.D."/>
            <person name="Wingfield M.J."/>
            <person name="Dreyer L.L."/>
            <person name="Roets F."/>
            <person name="Aylward J."/>
        </authorList>
    </citation>
    <scope>NUCLEOTIDE SEQUENCE [LARGE SCALE GENOMIC DNA]</scope>
    <source>
        <strain evidence="2">CMW44962</strain>
    </source>
</reference>
<keyword evidence="1" id="KW-1133">Transmembrane helix</keyword>
<feature type="transmembrane region" description="Helical" evidence="1">
    <location>
        <begin position="12"/>
        <end position="35"/>
    </location>
</feature>
<dbReference type="Proteomes" id="UP001138500">
    <property type="component" value="Unassembled WGS sequence"/>
</dbReference>
<name>A0A9W7SX88_9PEZI</name>
<accession>A0A9W7SX88</accession>
<evidence type="ECO:0000256" key="1">
    <source>
        <dbReference type="SAM" id="Phobius"/>
    </source>
</evidence>
<comment type="caution">
    <text evidence="2">The sequence shown here is derived from an EMBL/GenBank/DDBJ whole genome shotgun (WGS) entry which is preliminary data.</text>
</comment>
<organism evidence="2 3">
    <name type="scientific">Teratosphaeria destructans</name>
    <dbReference type="NCBI Taxonomy" id="418781"/>
    <lineage>
        <taxon>Eukaryota</taxon>
        <taxon>Fungi</taxon>
        <taxon>Dikarya</taxon>
        <taxon>Ascomycota</taxon>
        <taxon>Pezizomycotina</taxon>
        <taxon>Dothideomycetes</taxon>
        <taxon>Dothideomycetidae</taxon>
        <taxon>Mycosphaerellales</taxon>
        <taxon>Teratosphaeriaceae</taxon>
        <taxon>Teratosphaeria</taxon>
    </lineage>
</organism>
<protein>
    <submittedName>
        <fullName evidence="2">Uncharacterized protein</fullName>
    </submittedName>
</protein>
<keyword evidence="1" id="KW-0812">Transmembrane</keyword>
<keyword evidence="3" id="KW-1185">Reference proteome</keyword>
<proteinExistence type="predicted"/>